<evidence type="ECO:0000313" key="2">
    <source>
        <dbReference type="Proteomes" id="UP000663866"/>
    </source>
</evidence>
<dbReference type="GO" id="GO:0017183">
    <property type="term" value="P:protein histidyl modification to diphthamide"/>
    <property type="evidence" value="ECO:0007669"/>
    <property type="project" value="TreeGrafter"/>
</dbReference>
<name>A0A821ISM8_9BILA</name>
<dbReference type="Gene3D" id="3.40.50.620">
    <property type="entry name" value="HUPs"/>
    <property type="match status" value="1"/>
</dbReference>
<dbReference type="EMBL" id="CAJOBG010102226">
    <property type="protein sequence ID" value="CAF4708021.1"/>
    <property type="molecule type" value="Genomic_DNA"/>
</dbReference>
<accession>A0A821ISM8</accession>
<gene>
    <name evidence="1" type="ORF">OVN521_LOCUS48636</name>
</gene>
<protein>
    <submittedName>
        <fullName evidence="1">Uncharacterized protein</fullName>
    </submittedName>
</protein>
<dbReference type="AlphaFoldDB" id="A0A821ISM8"/>
<dbReference type="Proteomes" id="UP000663866">
    <property type="component" value="Unassembled WGS sequence"/>
</dbReference>
<sequence length="58" mass="6609">YQSVGHEIIDLFAKAMELPLYRAEIKGDAQTTNKEYNHPVDGDEVEDLYELLVKIKAS</sequence>
<evidence type="ECO:0000313" key="1">
    <source>
        <dbReference type="EMBL" id="CAF4708021.1"/>
    </source>
</evidence>
<dbReference type="PANTHER" id="PTHR12196">
    <property type="entry name" value="DOMAIN OF UNKNOWN FUNCTION 71 DUF71 -CONTAINING PROTEIN"/>
    <property type="match status" value="1"/>
</dbReference>
<organism evidence="1 2">
    <name type="scientific">Rotaria magnacalcarata</name>
    <dbReference type="NCBI Taxonomy" id="392030"/>
    <lineage>
        <taxon>Eukaryota</taxon>
        <taxon>Metazoa</taxon>
        <taxon>Spiralia</taxon>
        <taxon>Gnathifera</taxon>
        <taxon>Rotifera</taxon>
        <taxon>Eurotatoria</taxon>
        <taxon>Bdelloidea</taxon>
        <taxon>Philodinida</taxon>
        <taxon>Philodinidae</taxon>
        <taxon>Rotaria</taxon>
    </lineage>
</organism>
<keyword evidence="2" id="KW-1185">Reference proteome</keyword>
<reference evidence="1" key="1">
    <citation type="submission" date="2021-02" db="EMBL/GenBank/DDBJ databases">
        <authorList>
            <person name="Nowell W R."/>
        </authorList>
    </citation>
    <scope>NUCLEOTIDE SEQUENCE</scope>
</reference>
<comment type="caution">
    <text evidence="1">The sequence shown here is derived from an EMBL/GenBank/DDBJ whole genome shotgun (WGS) entry which is preliminary data.</text>
</comment>
<dbReference type="InterPro" id="IPR030662">
    <property type="entry name" value="DPH6/MJ0570"/>
</dbReference>
<proteinExistence type="predicted"/>
<dbReference type="GO" id="GO:0017178">
    <property type="term" value="F:diphthine-ammonia ligase activity"/>
    <property type="evidence" value="ECO:0007669"/>
    <property type="project" value="TreeGrafter"/>
</dbReference>
<feature type="non-terminal residue" evidence="1">
    <location>
        <position position="1"/>
    </location>
</feature>
<dbReference type="InterPro" id="IPR014729">
    <property type="entry name" value="Rossmann-like_a/b/a_fold"/>
</dbReference>
<dbReference type="PANTHER" id="PTHR12196:SF2">
    <property type="entry name" value="DIPHTHINE--AMMONIA LIGASE"/>
    <property type="match status" value="1"/>
</dbReference>
<dbReference type="SUPFAM" id="SSF52402">
    <property type="entry name" value="Adenine nucleotide alpha hydrolases-like"/>
    <property type="match status" value="1"/>
</dbReference>